<gene>
    <name evidence="1" type="ORF">RIF29_39071</name>
</gene>
<keyword evidence="2" id="KW-1185">Reference proteome</keyword>
<protein>
    <submittedName>
        <fullName evidence="1">Uncharacterized protein</fullName>
    </submittedName>
</protein>
<name>A0AAN9E6S2_CROPI</name>
<evidence type="ECO:0000313" key="2">
    <source>
        <dbReference type="Proteomes" id="UP001372338"/>
    </source>
</evidence>
<evidence type="ECO:0000313" key="1">
    <source>
        <dbReference type="EMBL" id="KAK7244252.1"/>
    </source>
</evidence>
<sequence>MTAWYLSMCWPDQTLIAQRTKTEKALVVSSRCTVHISSVGPLGKCIQDMAKRVMPFVVFTKHLVKPFQATSSQAGMINNNIAFFSNAYVHTQVRGGDPYIRKEAKGRDDSSGVTGFVVDTAKQGAEALESVGDAAKETVDTAWDAAKNTARTVLETTTAEADTNIVDTAEYRSAEDLRGQLGDGCNKKVEL</sequence>
<proteinExistence type="predicted"/>
<comment type="caution">
    <text evidence="1">The sequence shown here is derived from an EMBL/GenBank/DDBJ whole genome shotgun (WGS) entry which is preliminary data.</text>
</comment>
<reference evidence="1 2" key="1">
    <citation type="submission" date="2024-01" db="EMBL/GenBank/DDBJ databases">
        <title>The genomes of 5 underutilized Papilionoideae crops provide insights into root nodulation and disease resistanc.</title>
        <authorList>
            <person name="Yuan L."/>
        </authorList>
    </citation>
    <scope>NUCLEOTIDE SEQUENCE [LARGE SCALE GENOMIC DNA]</scope>
    <source>
        <strain evidence="1">ZHUSHIDOU_FW_LH</strain>
        <tissue evidence="1">Leaf</tissue>
    </source>
</reference>
<dbReference type="EMBL" id="JAYWIO010000008">
    <property type="protein sequence ID" value="KAK7244252.1"/>
    <property type="molecule type" value="Genomic_DNA"/>
</dbReference>
<organism evidence="1 2">
    <name type="scientific">Crotalaria pallida</name>
    <name type="common">Smooth rattlebox</name>
    <name type="synonym">Crotalaria striata</name>
    <dbReference type="NCBI Taxonomy" id="3830"/>
    <lineage>
        <taxon>Eukaryota</taxon>
        <taxon>Viridiplantae</taxon>
        <taxon>Streptophyta</taxon>
        <taxon>Embryophyta</taxon>
        <taxon>Tracheophyta</taxon>
        <taxon>Spermatophyta</taxon>
        <taxon>Magnoliopsida</taxon>
        <taxon>eudicotyledons</taxon>
        <taxon>Gunneridae</taxon>
        <taxon>Pentapetalae</taxon>
        <taxon>rosids</taxon>
        <taxon>fabids</taxon>
        <taxon>Fabales</taxon>
        <taxon>Fabaceae</taxon>
        <taxon>Papilionoideae</taxon>
        <taxon>50 kb inversion clade</taxon>
        <taxon>genistoids sensu lato</taxon>
        <taxon>core genistoids</taxon>
        <taxon>Crotalarieae</taxon>
        <taxon>Crotalaria</taxon>
    </lineage>
</organism>
<dbReference type="Proteomes" id="UP001372338">
    <property type="component" value="Unassembled WGS sequence"/>
</dbReference>
<accession>A0AAN9E6S2</accession>
<dbReference type="AlphaFoldDB" id="A0AAN9E6S2"/>